<dbReference type="InterPro" id="IPR046496">
    <property type="entry name" value="DUF6589"/>
</dbReference>
<proteinExistence type="predicted"/>
<reference evidence="2 3" key="1">
    <citation type="submission" date="2014-04" db="EMBL/GenBank/DDBJ databases">
        <authorList>
            <consortium name="DOE Joint Genome Institute"/>
            <person name="Kuo A."/>
            <person name="Kohler A."/>
            <person name="Costa M.D."/>
            <person name="Nagy L.G."/>
            <person name="Floudas D."/>
            <person name="Copeland A."/>
            <person name="Barry K.W."/>
            <person name="Cichocki N."/>
            <person name="Veneault-Fourrey C."/>
            <person name="LaButti K."/>
            <person name="Lindquist E.A."/>
            <person name="Lipzen A."/>
            <person name="Lundell T."/>
            <person name="Morin E."/>
            <person name="Murat C."/>
            <person name="Sun H."/>
            <person name="Tunlid A."/>
            <person name="Henrissat B."/>
            <person name="Grigoriev I.V."/>
            <person name="Hibbett D.S."/>
            <person name="Martin F."/>
            <person name="Nordberg H.P."/>
            <person name="Cantor M.N."/>
            <person name="Hua S.X."/>
        </authorList>
    </citation>
    <scope>NUCLEOTIDE SEQUENCE [LARGE SCALE GENOMIC DNA]</scope>
    <source>
        <strain evidence="2 3">441</strain>
    </source>
</reference>
<dbReference type="EMBL" id="KN834350">
    <property type="protein sequence ID" value="KIK10948.1"/>
    <property type="molecule type" value="Genomic_DNA"/>
</dbReference>
<dbReference type="Proteomes" id="UP000054018">
    <property type="component" value="Unassembled WGS sequence"/>
</dbReference>
<accession>A0A0C9YSM9</accession>
<gene>
    <name evidence="2" type="ORF">PISMIDRAFT_19934</name>
</gene>
<dbReference type="Pfam" id="PF20231">
    <property type="entry name" value="DUF6589"/>
    <property type="match status" value="1"/>
</dbReference>
<evidence type="ECO:0000313" key="3">
    <source>
        <dbReference type="Proteomes" id="UP000054018"/>
    </source>
</evidence>
<keyword evidence="3" id="KW-1185">Reference proteome</keyword>
<evidence type="ECO:0000313" key="2">
    <source>
        <dbReference type="EMBL" id="KIK10948.1"/>
    </source>
</evidence>
<feature type="domain" description="DUF6589" evidence="1">
    <location>
        <begin position="1"/>
        <end position="89"/>
    </location>
</feature>
<evidence type="ECO:0000259" key="1">
    <source>
        <dbReference type="Pfam" id="PF20231"/>
    </source>
</evidence>
<reference evidence="3" key="2">
    <citation type="submission" date="2015-01" db="EMBL/GenBank/DDBJ databases">
        <title>Evolutionary Origins and Diversification of the Mycorrhizal Mutualists.</title>
        <authorList>
            <consortium name="DOE Joint Genome Institute"/>
            <consortium name="Mycorrhizal Genomics Consortium"/>
            <person name="Kohler A."/>
            <person name="Kuo A."/>
            <person name="Nagy L.G."/>
            <person name="Floudas D."/>
            <person name="Copeland A."/>
            <person name="Barry K.W."/>
            <person name="Cichocki N."/>
            <person name="Veneault-Fourrey C."/>
            <person name="LaButti K."/>
            <person name="Lindquist E.A."/>
            <person name="Lipzen A."/>
            <person name="Lundell T."/>
            <person name="Morin E."/>
            <person name="Murat C."/>
            <person name="Riley R."/>
            <person name="Ohm R."/>
            <person name="Sun H."/>
            <person name="Tunlid A."/>
            <person name="Henrissat B."/>
            <person name="Grigoriev I.V."/>
            <person name="Hibbett D.S."/>
            <person name="Martin F."/>
        </authorList>
    </citation>
    <scope>NUCLEOTIDE SEQUENCE [LARGE SCALE GENOMIC DNA]</scope>
    <source>
        <strain evidence="3">441</strain>
    </source>
</reference>
<dbReference type="AlphaFoldDB" id="A0A0C9YSM9"/>
<dbReference type="STRING" id="765257.A0A0C9YSM9"/>
<dbReference type="HOGENOM" id="CLU_009487_4_0_1"/>
<name>A0A0C9YSM9_9AGAM</name>
<sequence>MDINNSTVSSNIQVVIELLAQGGIADPMVVSEEDMEDSPDISEYVILVHGDLGTGERLQAAQLHRSIKCTSWNHLQHIIFIPGLFHLKMPVKMKQA</sequence>
<dbReference type="OrthoDB" id="4743193at2759"/>
<organism evidence="2 3">
    <name type="scientific">Pisolithus microcarpus 441</name>
    <dbReference type="NCBI Taxonomy" id="765257"/>
    <lineage>
        <taxon>Eukaryota</taxon>
        <taxon>Fungi</taxon>
        <taxon>Dikarya</taxon>
        <taxon>Basidiomycota</taxon>
        <taxon>Agaricomycotina</taxon>
        <taxon>Agaricomycetes</taxon>
        <taxon>Agaricomycetidae</taxon>
        <taxon>Boletales</taxon>
        <taxon>Sclerodermatineae</taxon>
        <taxon>Pisolithaceae</taxon>
        <taxon>Pisolithus</taxon>
    </lineage>
</organism>
<protein>
    <recommendedName>
        <fullName evidence="1">DUF6589 domain-containing protein</fullName>
    </recommendedName>
</protein>